<dbReference type="InterPro" id="IPR014977">
    <property type="entry name" value="WRC_dom"/>
</dbReference>
<feature type="compositionally biased region" description="Low complexity" evidence="3">
    <location>
        <begin position="44"/>
        <end position="58"/>
    </location>
</feature>
<comment type="caution">
    <text evidence="2">Lacks conserved residue(s) required for the propagation of feature annotation.</text>
</comment>
<dbReference type="PANTHER" id="PTHR34680">
    <property type="entry name" value="EXPRESSED PROTEIN"/>
    <property type="match status" value="1"/>
</dbReference>
<organism evidence="5 6">
    <name type="scientific">Capsicum baccatum</name>
    <name type="common">Peruvian pepper</name>
    <dbReference type="NCBI Taxonomy" id="33114"/>
    <lineage>
        <taxon>Eukaryota</taxon>
        <taxon>Viridiplantae</taxon>
        <taxon>Streptophyta</taxon>
        <taxon>Embryophyta</taxon>
        <taxon>Tracheophyta</taxon>
        <taxon>Spermatophyta</taxon>
        <taxon>Magnoliopsida</taxon>
        <taxon>eudicotyledons</taxon>
        <taxon>Gunneridae</taxon>
        <taxon>Pentapetalae</taxon>
        <taxon>asterids</taxon>
        <taxon>lamiids</taxon>
        <taxon>Solanales</taxon>
        <taxon>Solanaceae</taxon>
        <taxon>Solanoideae</taxon>
        <taxon>Capsiceae</taxon>
        <taxon>Capsicum</taxon>
    </lineage>
</organism>
<keyword evidence="1" id="KW-0539">Nucleus</keyword>
<feature type="compositionally biased region" description="Polar residues" evidence="3">
    <location>
        <begin position="232"/>
        <end position="255"/>
    </location>
</feature>
<comment type="caution">
    <text evidence="5">The sequence shown here is derived from an EMBL/GenBank/DDBJ whole genome shotgun (WGS) entry which is preliminary data.</text>
</comment>
<sequence length="370" mass="41106">MTENFKKLNAQKESLVMENTRLIKQIQILETRLRQHHSARKTDTQTQTTPDQSSPSPQKMDEKGVHFPLNAKKSTVPDVGTASPAQTVTGKDKPNPLNQSPWDVITFQDDNINQQPLLVAPPLPPASSSYKLDGYYSCAVNETFCDSQQSITSMKLDDNGEARKMNFLDNNIADVPADCNDFDKDDEMVDGDNSVTTMCVKNDGKGWQCSREAKRGHNLCDHHFAQGKKHCSSNNSAQYSTTTAANSDTEINQTVEVEAEPTPSFRGRPHRPKKSSSFEYYYYSGFGPLWGKKRGPSTCRKNNTTAPAAAENNSSHDSTTHGGQSSSPQMDNVAVEHVEDEDDDAEQVENCKLIKRSRKPIKARSLKSLM</sequence>
<feature type="compositionally biased region" description="Basic residues" evidence="3">
    <location>
        <begin position="353"/>
        <end position="370"/>
    </location>
</feature>
<feature type="compositionally biased region" description="Polar residues" evidence="3">
    <location>
        <begin position="315"/>
        <end position="330"/>
    </location>
</feature>
<evidence type="ECO:0000313" key="6">
    <source>
        <dbReference type="Proteomes" id="UP000224567"/>
    </source>
</evidence>
<feature type="region of interest" description="Disordered" evidence="3">
    <location>
        <begin position="34"/>
        <end position="98"/>
    </location>
</feature>
<feature type="compositionally biased region" description="Acidic residues" evidence="3">
    <location>
        <begin position="338"/>
        <end position="347"/>
    </location>
</feature>
<dbReference type="EMBL" id="MLFT02000002">
    <property type="protein sequence ID" value="PHT55471.1"/>
    <property type="molecule type" value="Genomic_DNA"/>
</dbReference>
<feature type="domain" description="WRC" evidence="4">
    <location>
        <begin position="193"/>
        <end position="238"/>
    </location>
</feature>
<protein>
    <recommendedName>
        <fullName evidence="4">WRC domain-containing protein</fullName>
    </recommendedName>
</protein>
<feature type="region of interest" description="Disordered" evidence="3">
    <location>
        <begin position="293"/>
        <end position="370"/>
    </location>
</feature>
<evidence type="ECO:0000256" key="3">
    <source>
        <dbReference type="SAM" id="MobiDB-lite"/>
    </source>
</evidence>
<feature type="region of interest" description="Disordered" evidence="3">
    <location>
        <begin position="227"/>
        <end position="274"/>
    </location>
</feature>
<gene>
    <name evidence="5" type="ORF">CQW23_03957</name>
</gene>
<dbReference type="PANTHER" id="PTHR34680:SF3">
    <property type="entry name" value="EXPRESSED PROTEIN"/>
    <property type="match status" value="1"/>
</dbReference>
<reference evidence="6" key="2">
    <citation type="journal article" date="2017" name="J. Anim. Genet.">
        <title>Multiple reference genome sequences of hot pepper reveal the massive evolution of plant disease resistance genes by retroduplication.</title>
        <authorList>
            <person name="Kim S."/>
            <person name="Park J."/>
            <person name="Yeom S.-I."/>
            <person name="Kim Y.-M."/>
            <person name="Seo E."/>
            <person name="Kim K.-T."/>
            <person name="Kim M.-S."/>
            <person name="Lee J.M."/>
            <person name="Cheong K."/>
            <person name="Shin H.-S."/>
            <person name="Kim S.-B."/>
            <person name="Han K."/>
            <person name="Lee J."/>
            <person name="Park M."/>
            <person name="Lee H.-A."/>
            <person name="Lee H.-Y."/>
            <person name="Lee Y."/>
            <person name="Oh S."/>
            <person name="Lee J.H."/>
            <person name="Choi E."/>
            <person name="Choi E."/>
            <person name="Lee S.E."/>
            <person name="Jeon J."/>
            <person name="Kim H."/>
            <person name="Choi G."/>
            <person name="Song H."/>
            <person name="Lee J."/>
            <person name="Lee S.-C."/>
            <person name="Kwon J.-K."/>
            <person name="Lee H.-Y."/>
            <person name="Koo N."/>
            <person name="Hong Y."/>
            <person name="Kim R.W."/>
            <person name="Kang W.-H."/>
            <person name="Huh J.H."/>
            <person name="Kang B.-C."/>
            <person name="Yang T.-J."/>
            <person name="Lee Y.-H."/>
            <person name="Bennetzen J.L."/>
            <person name="Choi D."/>
        </authorList>
    </citation>
    <scope>NUCLEOTIDE SEQUENCE [LARGE SCALE GENOMIC DNA]</scope>
    <source>
        <strain evidence="6">cv. PBC81</strain>
    </source>
</reference>
<dbReference type="STRING" id="33114.A0A2G2XDP7"/>
<reference evidence="5 6" key="1">
    <citation type="journal article" date="2017" name="Genome Biol.">
        <title>New reference genome sequences of hot pepper reveal the massive evolution of plant disease-resistance genes by retroduplication.</title>
        <authorList>
            <person name="Kim S."/>
            <person name="Park J."/>
            <person name="Yeom S.I."/>
            <person name="Kim Y.M."/>
            <person name="Seo E."/>
            <person name="Kim K.T."/>
            <person name="Kim M.S."/>
            <person name="Lee J.M."/>
            <person name="Cheong K."/>
            <person name="Shin H.S."/>
            <person name="Kim S.B."/>
            <person name="Han K."/>
            <person name="Lee J."/>
            <person name="Park M."/>
            <person name="Lee H.A."/>
            <person name="Lee H.Y."/>
            <person name="Lee Y."/>
            <person name="Oh S."/>
            <person name="Lee J.H."/>
            <person name="Choi E."/>
            <person name="Choi E."/>
            <person name="Lee S.E."/>
            <person name="Jeon J."/>
            <person name="Kim H."/>
            <person name="Choi G."/>
            <person name="Song H."/>
            <person name="Lee J."/>
            <person name="Lee S.C."/>
            <person name="Kwon J.K."/>
            <person name="Lee H.Y."/>
            <person name="Koo N."/>
            <person name="Hong Y."/>
            <person name="Kim R.W."/>
            <person name="Kang W.H."/>
            <person name="Huh J.H."/>
            <person name="Kang B.C."/>
            <person name="Yang T.J."/>
            <person name="Lee Y.H."/>
            <person name="Bennetzen J.L."/>
            <person name="Choi D."/>
        </authorList>
    </citation>
    <scope>NUCLEOTIDE SEQUENCE [LARGE SCALE GENOMIC DNA]</scope>
    <source>
        <strain evidence="6">cv. PBC81</strain>
    </source>
</reference>
<proteinExistence type="predicted"/>
<evidence type="ECO:0000256" key="2">
    <source>
        <dbReference type="PROSITE-ProRule" id="PRU01002"/>
    </source>
</evidence>
<dbReference type="PROSITE" id="PS51667">
    <property type="entry name" value="WRC"/>
    <property type="match status" value="1"/>
</dbReference>
<dbReference type="OrthoDB" id="1927437at2759"/>
<feature type="compositionally biased region" description="Low complexity" evidence="3">
    <location>
        <begin position="302"/>
        <end position="313"/>
    </location>
</feature>
<dbReference type="AlphaFoldDB" id="A0A2G2XDP7"/>
<dbReference type="Proteomes" id="UP000224567">
    <property type="component" value="Unassembled WGS sequence"/>
</dbReference>
<accession>A0A2G2XDP7</accession>
<evidence type="ECO:0000259" key="4">
    <source>
        <dbReference type="PROSITE" id="PS51667"/>
    </source>
</evidence>
<dbReference type="Pfam" id="PF08879">
    <property type="entry name" value="WRC"/>
    <property type="match status" value="1"/>
</dbReference>
<keyword evidence="6" id="KW-1185">Reference proteome</keyword>
<evidence type="ECO:0000313" key="5">
    <source>
        <dbReference type="EMBL" id="PHT55471.1"/>
    </source>
</evidence>
<name>A0A2G2XDP7_CAPBA</name>
<evidence type="ECO:0000256" key="1">
    <source>
        <dbReference type="ARBA" id="ARBA00023242"/>
    </source>
</evidence>